<organism evidence="3 4">
    <name type="scientific">Lasiosphaeria hispida</name>
    <dbReference type="NCBI Taxonomy" id="260671"/>
    <lineage>
        <taxon>Eukaryota</taxon>
        <taxon>Fungi</taxon>
        <taxon>Dikarya</taxon>
        <taxon>Ascomycota</taxon>
        <taxon>Pezizomycotina</taxon>
        <taxon>Sordariomycetes</taxon>
        <taxon>Sordariomycetidae</taxon>
        <taxon>Sordariales</taxon>
        <taxon>Lasiosphaeriaceae</taxon>
        <taxon>Lasiosphaeria</taxon>
    </lineage>
</organism>
<dbReference type="PANTHER" id="PTHR15696">
    <property type="entry name" value="SMG-7 SUPPRESSOR WITH MORPHOLOGICAL EFFECT ON GENITALIA PROTEIN 7"/>
    <property type="match status" value="1"/>
</dbReference>
<dbReference type="AlphaFoldDB" id="A0AAJ0MK04"/>
<keyword evidence="4" id="KW-1185">Reference proteome</keyword>
<dbReference type="InterPro" id="IPR045153">
    <property type="entry name" value="Est1/Ebs1-like"/>
</dbReference>
<proteinExistence type="predicted"/>
<dbReference type="GO" id="GO:0005697">
    <property type="term" value="C:telomerase holoenzyme complex"/>
    <property type="evidence" value="ECO:0007669"/>
    <property type="project" value="TreeGrafter"/>
</dbReference>
<dbReference type="GO" id="GO:0000184">
    <property type="term" value="P:nuclear-transcribed mRNA catabolic process, nonsense-mediated decay"/>
    <property type="evidence" value="ECO:0007669"/>
    <property type="project" value="TreeGrafter"/>
</dbReference>
<dbReference type="GO" id="GO:0042162">
    <property type="term" value="F:telomeric DNA binding"/>
    <property type="evidence" value="ECO:0007669"/>
    <property type="project" value="TreeGrafter"/>
</dbReference>
<name>A0AAJ0MK04_9PEZI</name>
<dbReference type="PANTHER" id="PTHR15696:SF0">
    <property type="entry name" value="TELOMERASE-BINDING PROTEIN EST1A"/>
    <property type="match status" value="1"/>
</dbReference>
<dbReference type="FunFam" id="1.25.40.10:FF:000202">
    <property type="entry name" value="Unplaced genomic scaffold supercont1.7, whole genome shotgun sequence"/>
    <property type="match status" value="1"/>
</dbReference>
<feature type="compositionally biased region" description="Basic and acidic residues" evidence="1">
    <location>
        <begin position="1"/>
        <end position="16"/>
    </location>
</feature>
<reference evidence="3" key="1">
    <citation type="journal article" date="2023" name="Mol. Phylogenet. Evol.">
        <title>Genome-scale phylogeny and comparative genomics of the fungal order Sordariales.</title>
        <authorList>
            <person name="Hensen N."/>
            <person name="Bonometti L."/>
            <person name="Westerberg I."/>
            <person name="Brannstrom I.O."/>
            <person name="Guillou S."/>
            <person name="Cros-Aarteil S."/>
            <person name="Calhoun S."/>
            <person name="Haridas S."/>
            <person name="Kuo A."/>
            <person name="Mondo S."/>
            <person name="Pangilinan J."/>
            <person name="Riley R."/>
            <person name="LaButti K."/>
            <person name="Andreopoulos B."/>
            <person name="Lipzen A."/>
            <person name="Chen C."/>
            <person name="Yan M."/>
            <person name="Daum C."/>
            <person name="Ng V."/>
            <person name="Clum A."/>
            <person name="Steindorff A."/>
            <person name="Ohm R.A."/>
            <person name="Martin F."/>
            <person name="Silar P."/>
            <person name="Natvig D.O."/>
            <person name="Lalanne C."/>
            <person name="Gautier V."/>
            <person name="Ament-Velasquez S.L."/>
            <person name="Kruys A."/>
            <person name="Hutchinson M.I."/>
            <person name="Powell A.J."/>
            <person name="Barry K."/>
            <person name="Miller A.N."/>
            <person name="Grigoriev I.V."/>
            <person name="Debuchy R."/>
            <person name="Gladieux P."/>
            <person name="Hiltunen Thoren M."/>
            <person name="Johannesson H."/>
        </authorList>
    </citation>
    <scope>NUCLEOTIDE SEQUENCE</scope>
    <source>
        <strain evidence="3">CBS 955.72</strain>
    </source>
</reference>
<feature type="compositionally biased region" description="Polar residues" evidence="1">
    <location>
        <begin position="217"/>
        <end position="230"/>
    </location>
</feature>
<dbReference type="Gene3D" id="1.25.40.10">
    <property type="entry name" value="Tetratricopeptide repeat domain"/>
    <property type="match status" value="1"/>
</dbReference>
<reference evidence="3" key="2">
    <citation type="submission" date="2023-06" db="EMBL/GenBank/DDBJ databases">
        <authorList>
            <consortium name="Lawrence Berkeley National Laboratory"/>
            <person name="Haridas S."/>
            <person name="Hensen N."/>
            <person name="Bonometti L."/>
            <person name="Westerberg I."/>
            <person name="Brannstrom I.O."/>
            <person name="Guillou S."/>
            <person name="Cros-Aarteil S."/>
            <person name="Calhoun S."/>
            <person name="Kuo A."/>
            <person name="Mondo S."/>
            <person name="Pangilinan J."/>
            <person name="Riley R."/>
            <person name="Labutti K."/>
            <person name="Andreopoulos B."/>
            <person name="Lipzen A."/>
            <person name="Chen C."/>
            <person name="Yanf M."/>
            <person name="Daum C."/>
            <person name="Ng V."/>
            <person name="Clum A."/>
            <person name="Steindorff A."/>
            <person name="Ohm R."/>
            <person name="Martin F."/>
            <person name="Silar P."/>
            <person name="Natvig D."/>
            <person name="Lalanne C."/>
            <person name="Gautier V."/>
            <person name="Ament-Velasquez S.L."/>
            <person name="Kruys A."/>
            <person name="Hutchinson M.I."/>
            <person name="Powell A.J."/>
            <person name="Barry K."/>
            <person name="Miller A.N."/>
            <person name="Grigoriev I.V."/>
            <person name="Debuchy R."/>
            <person name="Gladieux P."/>
            <person name="Thoren M.H."/>
            <person name="Johannesson H."/>
        </authorList>
    </citation>
    <scope>NUCLEOTIDE SEQUENCE</scope>
    <source>
        <strain evidence="3">CBS 955.72</strain>
    </source>
</reference>
<dbReference type="InterPro" id="IPR011990">
    <property type="entry name" value="TPR-like_helical_dom_sf"/>
</dbReference>
<dbReference type="GO" id="GO:0070034">
    <property type="term" value="F:telomerase RNA binding"/>
    <property type="evidence" value="ECO:0007669"/>
    <property type="project" value="TreeGrafter"/>
</dbReference>
<feature type="region of interest" description="Disordered" evidence="1">
    <location>
        <begin position="56"/>
        <end position="270"/>
    </location>
</feature>
<accession>A0AAJ0MK04</accession>
<dbReference type="Proteomes" id="UP001275084">
    <property type="component" value="Unassembled WGS sequence"/>
</dbReference>
<dbReference type="SUPFAM" id="SSF48452">
    <property type="entry name" value="TPR-like"/>
    <property type="match status" value="1"/>
</dbReference>
<evidence type="ECO:0000313" key="3">
    <source>
        <dbReference type="EMBL" id="KAK3363316.1"/>
    </source>
</evidence>
<feature type="compositionally biased region" description="Low complexity" evidence="1">
    <location>
        <begin position="159"/>
        <end position="191"/>
    </location>
</feature>
<feature type="region of interest" description="Disordered" evidence="1">
    <location>
        <begin position="1"/>
        <end position="21"/>
    </location>
</feature>
<feature type="compositionally biased region" description="Polar residues" evidence="1">
    <location>
        <begin position="249"/>
        <end position="259"/>
    </location>
</feature>
<protein>
    <recommendedName>
        <fullName evidence="2">DNA/RNA-binding domain-containing protein</fullName>
    </recommendedName>
</protein>
<comment type="caution">
    <text evidence="3">The sequence shown here is derived from an EMBL/GenBank/DDBJ whole genome shotgun (WGS) entry which is preliminary data.</text>
</comment>
<evidence type="ECO:0000313" key="4">
    <source>
        <dbReference type="Proteomes" id="UP001275084"/>
    </source>
</evidence>
<evidence type="ECO:0000259" key="2">
    <source>
        <dbReference type="Pfam" id="PF10373"/>
    </source>
</evidence>
<feature type="compositionally biased region" description="Basic and acidic residues" evidence="1">
    <location>
        <begin position="57"/>
        <end position="78"/>
    </location>
</feature>
<gene>
    <name evidence="3" type="ORF">B0T25DRAFT_527027</name>
</gene>
<sequence>MAQEAPKHTKGKEPTKDITQSWTQFLRKTSQASQAFVCPVCQRRFQNGLDSGAFNRHIKETHSRPLDENPTDEAKKAWTESLYKEGQSGGDRNDSKLGNSSLVEATAKPGRIASAGEGNQSSPSPARPSNLKKATAQDPRPASKTQQDQGSVAGRSSERSPASSLKRGSSRSRSQSPPKRSKAAAAAPAGDSRAEFDRGPLQSKNGRLWNPDDDTAQSRPPSYSKDNVATNHRLHARTQRQSHPPPQFPTSRASSQVDDGSTDLIKQPETRPISQEQLVAEVKGIYAGLVMVENKCIEVDNAQNTQGDHNTNKLNNEQWQALIALHRTLLHEHHDFFLASQHPSASPALRRLASKYAMPARMWRHGIHSFLELLRHRLPASLEHMLTFIYLAYSMMALLYETVPTFEDTWIECLGDLGRYRMAIEDDDIRDREVWTAVSRGWYSKASDKAPTTGRLYHHLAILARPNALQQLFYYNKSLCVAIPFASARDSIMTLFEPIMAPNSSQTSRLPPTELAFVKTHGILFSKKTPGGLETSRDDFINSLDNHIGRSSRRFLESSYYIGISNCCALVGYGNDSNPIFSIIKPVRDGEQKDRPMGGTDDAVVEDLSDAIELFNRTHDVMLLRFGDPNVLPYVHVILIFLYHLTFFPEALEYVAPTFPWKLMSQMLNTLISSCPSVSRIETERFPQPEKDDFPRPLPEDYAARGLVWAERYYPNEFFTNDKIEDEEKGLEAASMGEERKIRALFLGYRIANAENAKWLLYDRETHRFSVGPKYDIVLQSVPVISTESIDFGELPDAAAPTDASIASGSSPV</sequence>
<dbReference type="Pfam" id="PF10373">
    <property type="entry name" value="EST1_DNA_bind"/>
    <property type="match status" value="1"/>
</dbReference>
<evidence type="ECO:0000256" key="1">
    <source>
        <dbReference type="SAM" id="MobiDB-lite"/>
    </source>
</evidence>
<dbReference type="EMBL" id="JAUIQD010000001">
    <property type="protein sequence ID" value="KAK3363316.1"/>
    <property type="molecule type" value="Genomic_DNA"/>
</dbReference>
<feature type="domain" description="DNA/RNA-binding" evidence="2">
    <location>
        <begin position="440"/>
        <end position="530"/>
    </location>
</feature>
<dbReference type="InterPro" id="IPR018834">
    <property type="entry name" value="DNA/RNA-bd_Est1-type"/>
</dbReference>